<protein>
    <submittedName>
        <fullName evidence="7">Methyl-accepting chemotaxis protein</fullName>
    </submittedName>
</protein>
<feature type="domain" description="Methyl-accepting transducer" evidence="5">
    <location>
        <begin position="443"/>
        <end position="672"/>
    </location>
</feature>
<feature type="transmembrane region" description="Helical" evidence="4">
    <location>
        <begin position="299"/>
        <end position="321"/>
    </location>
</feature>
<dbReference type="SUPFAM" id="SSF58104">
    <property type="entry name" value="Methyl-accepting chemotaxis protein (MCP) signaling domain"/>
    <property type="match status" value="1"/>
</dbReference>
<evidence type="ECO:0000256" key="2">
    <source>
        <dbReference type="ARBA" id="ARBA00029447"/>
    </source>
</evidence>
<keyword evidence="1" id="KW-0145">Chemotaxis</keyword>
<evidence type="ECO:0000256" key="1">
    <source>
        <dbReference type="ARBA" id="ARBA00022500"/>
    </source>
</evidence>
<dbReference type="PANTHER" id="PTHR43531:SF11">
    <property type="entry name" value="METHYL-ACCEPTING CHEMOTAXIS PROTEIN 3"/>
    <property type="match status" value="1"/>
</dbReference>
<dbReference type="InterPro" id="IPR051310">
    <property type="entry name" value="MCP_chemotaxis"/>
</dbReference>
<evidence type="ECO:0000313" key="7">
    <source>
        <dbReference type="EMBL" id="MBE9637678.1"/>
    </source>
</evidence>
<evidence type="ECO:0000259" key="6">
    <source>
        <dbReference type="PROSITE" id="PS50885"/>
    </source>
</evidence>
<accession>A0ABR9X275</accession>
<dbReference type="PANTHER" id="PTHR43531">
    <property type="entry name" value="PROTEIN ICFG"/>
    <property type="match status" value="1"/>
</dbReference>
<dbReference type="SMART" id="SM00304">
    <property type="entry name" value="HAMP"/>
    <property type="match status" value="2"/>
</dbReference>
<proteinExistence type="inferred from homology"/>
<keyword evidence="8" id="KW-1185">Reference proteome</keyword>
<dbReference type="InterPro" id="IPR004089">
    <property type="entry name" value="MCPsignal_dom"/>
</dbReference>
<dbReference type="Gene3D" id="6.10.340.10">
    <property type="match status" value="1"/>
</dbReference>
<dbReference type="Pfam" id="PF00015">
    <property type="entry name" value="MCPsignal"/>
    <property type="match status" value="1"/>
</dbReference>
<evidence type="ECO:0000256" key="3">
    <source>
        <dbReference type="PROSITE-ProRule" id="PRU00284"/>
    </source>
</evidence>
<dbReference type="Proteomes" id="UP000607796">
    <property type="component" value="Unassembled WGS sequence"/>
</dbReference>
<dbReference type="Pfam" id="PF08376">
    <property type="entry name" value="NIT"/>
    <property type="match status" value="1"/>
</dbReference>
<sequence>MSLRLILLGALGPLLALVLFLSGQDVLRLLRNSETLDRVSRIATEAEVLSDLMHELQKERGYSAGFTASRGRSFNTDLADQRGATDGVISDFMARVPETAASAPDPMVRIQAQLETLDEVRAQIDRLTMTVPELAAYYTGLVNELLLVGDQMRRFVQAPATSSLMEAHEQVALAKESAGLARAMGATGLGTDVFPPQVHRRFVELIARESAYLARAAQALEVPTMIDELQSAPAAKALQPMIEEISALPYGGTRGPLAAPDWFAASTAWIDTLRALETRLSADTSALAATAAQDARAKLLTTGAVTLVAALLMAGIAVMIAEFVTRRLGRLTSVMMEFVEGRFEAWVPYINSRGEIGHMAQSIYRFKQLSRAAIEKRAQDEAQLNARHQQVVDLMTEGLNALARADLTLRFDEPLAEEYDAIRTDFNTATTRLREVMRAVSGTVGEIEERSRGLHGSASDLADRTTRQVETISNTTETVSGLASTLAETNGALKDVKDLANEAKGRADRSGEVVRNAVAAMDRIAESSGRIAQITAVIEDISFQTNLLALNAGVEAARAGESGKGFAVVAMEVQGLASRSADAALEIKGLIEESAREVSGGVNLVGETGEALQAILEQILRVDEVLTTISAAAEVQNRELQGVNDAMISLRDLTSQNTEVADASRDASTELAEGAQRLSTLVGEFNLNAPDRLPSSTASFAA</sequence>
<gene>
    <name evidence="7" type="ORF">IQ782_12555</name>
</gene>
<keyword evidence="4" id="KW-0472">Membrane</keyword>
<feature type="domain" description="HAMP" evidence="6">
    <location>
        <begin position="386"/>
        <end position="438"/>
    </location>
</feature>
<dbReference type="InterPro" id="IPR003660">
    <property type="entry name" value="HAMP_dom"/>
</dbReference>
<evidence type="ECO:0000313" key="8">
    <source>
        <dbReference type="Proteomes" id="UP000607796"/>
    </source>
</evidence>
<dbReference type="PROSITE" id="PS50885">
    <property type="entry name" value="HAMP"/>
    <property type="match status" value="1"/>
</dbReference>
<dbReference type="SUPFAM" id="SSF158472">
    <property type="entry name" value="HAMP domain-like"/>
    <property type="match status" value="1"/>
</dbReference>
<evidence type="ECO:0000256" key="4">
    <source>
        <dbReference type="SAM" id="Phobius"/>
    </source>
</evidence>
<name>A0ABR9X275_9RHOB</name>
<dbReference type="Gene3D" id="1.10.287.950">
    <property type="entry name" value="Methyl-accepting chemotaxis protein"/>
    <property type="match status" value="1"/>
</dbReference>
<comment type="caution">
    <text evidence="7">The sequence shown here is derived from an EMBL/GenBank/DDBJ whole genome shotgun (WGS) entry which is preliminary data.</text>
</comment>
<organism evidence="7 8">
    <name type="scientific">Salipiger mangrovisoli</name>
    <dbReference type="NCBI Taxonomy" id="2865933"/>
    <lineage>
        <taxon>Bacteria</taxon>
        <taxon>Pseudomonadati</taxon>
        <taxon>Pseudomonadota</taxon>
        <taxon>Alphaproteobacteria</taxon>
        <taxon>Rhodobacterales</taxon>
        <taxon>Roseobacteraceae</taxon>
        <taxon>Salipiger</taxon>
    </lineage>
</organism>
<dbReference type="PROSITE" id="PS50111">
    <property type="entry name" value="CHEMOTAXIS_TRANSDUC_2"/>
    <property type="match status" value="1"/>
</dbReference>
<reference evidence="7 8" key="1">
    <citation type="journal article" date="2021" name="Int. J. Syst. Evol. Microbiol.">
        <title>Salipiger mangrovisoli sp. nov., isolated from mangrove soil and the proposal for the reclassification of Paraphaeobacter pallidus as Salipiger pallidus comb. nov.</title>
        <authorList>
            <person name="Du J."/>
            <person name="Liu Y."/>
            <person name="Pei T."/>
            <person name="Deng M.R."/>
            <person name="Zhu H."/>
        </authorList>
    </citation>
    <scope>NUCLEOTIDE SEQUENCE [LARGE SCALE GENOMIC DNA]</scope>
    <source>
        <strain evidence="7 8">6D45A</strain>
    </source>
</reference>
<keyword evidence="4" id="KW-0812">Transmembrane</keyword>
<dbReference type="EMBL" id="JADFFK010000008">
    <property type="protein sequence ID" value="MBE9637678.1"/>
    <property type="molecule type" value="Genomic_DNA"/>
</dbReference>
<keyword evidence="4" id="KW-1133">Transmembrane helix</keyword>
<comment type="similarity">
    <text evidence="2">Belongs to the methyl-accepting chemotaxis (MCP) protein family.</text>
</comment>
<dbReference type="InterPro" id="IPR013587">
    <property type="entry name" value="Nitrate/nitrite_sensing"/>
</dbReference>
<evidence type="ECO:0000259" key="5">
    <source>
        <dbReference type="PROSITE" id="PS50111"/>
    </source>
</evidence>
<dbReference type="CDD" id="cd11386">
    <property type="entry name" value="MCP_signal"/>
    <property type="match status" value="1"/>
</dbReference>
<dbReference type="SMART" id="SM00283">
    <property type="entry name" value="MA"/>
    <property type="match status" value="1"/>
</dbReference>
<keyword evidence="3" id="KW-0807">Transducer</keyword>